<feature type="domain" description="Transposase InsH N-terminal" evidence="1">
    <location>
        <begin position="17"/>
        <end position="106"/>
    </location>
</feature>
<dbReference type="InterPro" id="IPR047629">
    <property type="entry name" value="IS1182_transpos"/>
</dbReference>
<dbReference type="EMBL" id="PFBW01000200">
    <property type="protein sequence ID" value="PIR77012.1"/>
    <property type="molecule type" value="Genomic_DNA"/>
</dbReference>
<dbReference type="PANTHER" id="PTHR33408">
    <property type="entry name" value="TRANSPOSASE"/>
    <property type="match status" value="1"/>
</dbReference>
<comment type="caution">
    <text evidence="3">The sequence shown here is derived from an EMBL/GenBank/DDBJ whole genome shotgun (WGS) entry which is preliminary data.</text>
</comment>
<gene>
    <name evidence="3" type="ORF">COU30_04780</name>
</gene>
<dbReference type="InterPro" id="IPR025668">
    <property type="entry name" value="Tnp_DDE_dom"/>
</dbReference>
<name>A0A2M6NZV8_9BACT</name>
<dbReference type="NCBIfam" id="NF033551">
    <property type="entry name" value="transpos_IS1182"/>
    <property type="match status" value="1"/>
</dbReference>
<evidence type="ECO:0000313" key="3">
    <source>
        <dbReference type="EMBL" id="PIR77012.1"/>
    </source>
</evidence>
<evidence type="ECO:0000259" key="2">
    <source>
        <dbReference type="Pfam" id="PF13751"/>
    </source>
</evidence>
<protein>
    <submittedName>
        <fullName evidence="3">IS5/IS1182 family transposase</fullName>
    </submittedName>
</protein>
<organism evidence="3 4">
    <name type="scientific">Candidatus Magasanikbacteria bacterium CG10_big_fil_rev_8_21_14_0_10_38_6</name>
    <dbReference type="NCBI Taxonomy" id="1974647"/>
    <lineage>
        <taxon>Bacteria</taxon>
        <taxon>Candidatus Magasanikiibacteriota</taxon>
    </lineage>
</organism>
<sequence length="490" mass="57465">MAYISSFKGQNWLIPQSINEMIPENHICFFVEEFVESLDFSGFDMINEGPGHPSYHPRILMKILLQGMLSKERSSRRLANATRENFVFMYLAEKVQPNFRTLCRFRVENAKFIKEVFKETVKLASDHQLVDLSLICIDGTTIKSNTNRKKGLKREQIDKLDSIIDKMIEEDIKQDQIDKEIFSDSEENLTKIDKQNLRGIVSEYRKAKDKSKIKEKINKIKKEFDKDSKLKRASTSDPECRMMLNKKGNKEFSYNAQFSVDSKNQIIVANNVCNEEHDARQLKPQIDQVKENINLKKGTKIGADCGYSNGKNLKFLEDEKLEGYIPNQTQAQKFNRKKETHNQDDYDYDTEKDEIIFLGKRFSYKGEYNMKNGEKRITYYNIELKKKKDVPEFFRERLRMKAKMETEEARKIYNKRQVIVEPVIGNIKQNFGIREFCLRGLDNVKLELNLVSITHNLKKIWVARGKISYEEKELVFCLILSENYLSCDTA</sequence>
<dbReference type="Proteomes" id="UP000228528">
    <property type="component" value="Unassembled WGS sequence"/>
</dbReference>
<reference evidence="4" key="1">
    <citation type="submission" date="2017-09" db="EMBL/GenBank/DDBJ databases">
        <title>Depth-based differentiation of microbial function through sediment-hosted aquifers and enrichment of novel symbionts in the deep terrestrial subsurface.</title>
        <authorList>
            <person name="Probst A.J."/>
            <person name="Ladd B."/>
            <person name="Jarett J.K."/>
            <person name="Geller-Mcgrath D.E."/>
            <person name="Sieber C.M.K."/>
            <person name="Emerson J.B."/>
            <person name="Anantharaman K."/>
            <person name="Thomas B.C."/>
            <person name="Malmstrom R."/>
            <person name="Stieglmeier M."/>
            <person name="Klingl A."/>
            <person name="Woyke T."/>
            <person name="Ryan C.M."/>
            <person name="Banfield J.F."/>
        </authorList>
    </citation>
    <scope>NUCLEOTIDE SEQUENCE [LARGE SCALE GENOMIC DNA]</scope>
</reference>
<proteinExistence type="predicted"/>
<feature type="non-terminal residue" evidence="3">
    <location>
        <position position="490"/>
    </location>
</feature>
<dbReference type="Pfam" id="PF05598">
    <property type="entry name" value="DUF772"/>
    <property type="match status" value="1"/>
</dbReference>
<dbReference type="PANTHER" id="PTHR33408:SF2">
    <property type="entry name" value="TRANSPOSASE DDE DOMAIN-CONTAINING PROTEIN"/>
    <property type="match status" value="1"/>
</dbReference>
<accession>A0A2M6NZV8</accession>
<evidence type="ECO:0000313" key="4">
    <source>
        <dbReference type="Proteomes" id="UP000228528"/>
    </source>
</evidence>
<evidence type="ECO:0000259" key="1">
    <source>
        <dbReference type="Pfam" id="PF05598"/>
    </source>
</evidence>
<dbReference type="AlphaFoldDB" id="A0A2M6NZV8"/>
<dbReference type="InterPro" id="IPR008490">
    <property type="entry name" value="Transposase_InsH_N"/>
</dbReference>
<feature type="domain" description="Transposase DDE" evidence="2">
    <location>
        <begin position="393"/>
        <end position="461"/>
    </location>
</feature>
<dbReference type="Pfam" id="PF13751">
    <property type="entry name" value="DDE_Tnp_1_6"/>
    <property type="match status" value="1"/>
</dbReference>